<feature type="region of interest" description="Disordered" evidence="5">
    <location>
        <begin position="505"/>
        <end position="550"/>
    </location>
</feature>
<name>A0A4Z1HV71_9HELO</name>
<proteinExistence type="predicted"/>
<evidence type="ECO:0000259" key="7">
    <source>
        <dbReference type="PROSITE" id="PS50850"/>
    </source>
</evidence>
<feature type="transmembrane region" description="Helical" evidence="6">
    <location>
        <begin position="307"/>
        <end position="329"/>
    </location>
</feature>
<evidence type="ECO:0000313" key="9">
    <source>
        <dbReference type="Proteomes" id="UP000297527"/>
    </source>
</evidence>
<dbReference type="InterPro" id="IPR020846">
    <property type="entry name" value="MFS_dom"/>
</dbReference>
<feature type="transmembrane region" description="Helical" evidence="6">
    <location>
        <begin position="171"/>
        <end position="194"/>
    </location>
</feature>
<feature type="transmembrane region" description="Helical" evidence="6">
    <location>
        <begin position="341"/>
        <end position="363"/>
    </location>
</feature>
<dbReference type="InterPro" id="IPR011701">
    <property type="entry name" value="MFS"/>
</dbReference>
<feature type="transmembrane region" description="Helical" evidence="6">
    <location>
        <begin position="395"/>
        <end position="420"/>
    </location>
</feature>
<dbReference type="InterPro" id="IPR036259">
    <property type="entry name" value="MFS_trans_sf"/>
</dbReference>
<dbReference type="CDD" id="cd17476">
    <property type="entry name" value="MFS_Amf1_MDR_like"/>
    <property type="match status" value="1"/>
</dbReference>
<evidence type="ECO:0000313" key="8">
    <source>
        <dbReference type="EMBL" id="TGO50490.1"/>
    </source>
</evidence>
<dbReference type="OrthoDB" id="5086884at2759"/>
<dbReference type="PANTHER" id="PTHR42718:SF36">
    <property type="entry name" value="MULTIDRUG TRANSPORTER, PUTATIVE (AFU_ORTHOLOGUE AFUA_4G13820)-RELATED"/>
    <property type="match status" value="1"/>
</dbReference>
<keyword evidence="4 6" id="KW-0472">Membrane</keyword>
<evidence type="ECO:0000256" key="5">
    <source>
        <dbReference type="SAM" id="MobiDB-lite"/>
    </source>
</evidence>
<keyword evidence="3 6" id="KW-1133">Transmembrane helix</keyword>
<comment type="subcellular location">
    <subcellularLocation>
        <location evidence="1">Membrane</location>
        <topology evidence="1">Multi-pass membrane protein</topology>
    </subcellularLocation>
</comment>
<dbReference type="PANTHER" id="PTHR42718">
    <property type="entry name" value="MAJOR FACILITATOR SUPERFAMILY MULTIDRUG TRANSPORTER MFSC"/>
    <property type="match status" value="1"/>
</dbReference>
<dbReference type="Gene3D" id="1.20.1250.20">
    <property type="entry name" value="MFS general substrate transporter like domains"/>
    <property type="match status" value="1"/>
</dbReference>
<dbReference type="GO" id="GO:0022857">
    <property type="term" value="F:transmembrane transporter activity"/>
    <property type="evidence" value="ECO:0007669"/>
    <property type="project" value="InterPro"/>
</dbReference>
<reference evidence="8 9" key="1">
    <citation type="submission" date="2017-12" db="EMBL/GenBank/DDBJ databases">
        <title>Comparative genomics of Botrytis spp.</title>
        <authorList>
            <person name="Valero-Jimenez C.A."/>
            <person name="Tapia P."/>
            <person name="Veloso J."/>
            <person name="Silva-Moreno E."/>
            <person name="Staats M."/>
            <person name="Valdes J.H."/>
            <person name="Van Kan J.A.L."/>
        </authorList>
    </citation>
    <scope>NUCLEOTIDE SEQUENCE [LARGE SCALE GENOMIC DNA]</scope>
    <source>
        <strain evidence="8 9">MUCL11595</strain>
    </source>
</reference>
<evidence type="ECO:0000256" key="6">
    <source>
        <dbReference type="SAM" id="Phobius"/>
    </source>
</evidence>
<dbReference type="EMBL" id="PQXN01000182">
    <property type="protein sequence ID" value="TGO50490.1"/>
    <property type="molecule type" value="Genomic_DNA"/>
</dbReference>
<feature type="compositionally biased region" description="Basic and acidic residues" evidence="5">
    <location>
        <begin position="508"/>
        <end position="534"/>
    </location>
</feature>
<feature type="transmembrane region" description="Helical" evidence="6">
    <location>
        <begin position="472"/>
        <end position="492"/>
    </location>
</feature>
<sequence length="550" mass="59986">MSNLAKSDIERLGRQRPPQFKTVWTEIGFVFSTCVSQVLSVCQNQVVRNGYVLTPFVQEYFVSGFAVIVPSLMKDLNIPISSSTWPATAYSLMVSSVMLPFGRLADIYGGRQVYIAGLAWLTLWSLIAGFSKDQYMLDICRALQGLGPAAFMPSGMMLLGRTYRPGPRKNLVFSIYGACGAAGFFIGIFFAGLTAEYAKWAWFFWVGAILSFISVASAMLCIPSENDKRDDLKMDWLGSGLLAASFILFVFAITDSAYAPHGFKTPYIIITFVLGIVLFAIAMYVERYVASQPLLPYSLFAVPKMKPLFVALFFTYGSLGVFLLYATFYCTNILGASSLQLVAWFIPLAIGGCLIGTFGGFILHLIPGTAMIIFSGICWIIAPLLFALAPIHASFWAWVFTAMTCATFGIDITFNVTTIFITTSLPSSQQGLAGALINSIMQFSIAVCLGLSEIIANAVQNKSGSLRDSYRAVFWFEVTCASIALCILIPFCKIDSATAGLTDEETKDCEAEDKNASNRSTEIENMDRGTHAGHFETPSSSSDSLGQHAC</sequence>
<accession>A0A4Z1HV71</accession>
<evidence type="ECO:0000256" key="1">
    <source>
        <dbReference type="ARBA" id="ARBA00004141"/>
    </source>
</evidence>
<feature type="domain" description="Major facilitator superfamily (MFS) profile" evidence="7">
    <location>
        <begin position="29"/>
        <end position="496"/>
    </location>
</feature>
<protein>
    <recommendedName>
        <fullName evidence="7">Major facilitator superfamily (MFS) profile domain-containing protein</fullName>
    </recommendedName>
</protein>
<dbReference type="GO" id="GO:0016020">
    <property type="term" value="C:membrane"/>
    <property type="evidence" value="ECO:0007669"/>
    <property type="project" value="UniProtKB-SubCell"/>
</dbReference>
<feature type="transmembrane region" description="Helical" evidence="6">
    <location>
        <begin position="142"/>
        <end position="159"/>
    </location>
</feature>
<feature type="transmembrane region" description="Helical" evidence="6">
    <location>
        <begin position="113"/>
        <end position="130"/>
    </location>
</feature>
<evidence type="ECO:0000256" key="3">
    <source>
        <dbReference type="ARBA" id="ARBA00022989"/>
    </source>
</evidence>
<dbReference type="PROSITE" id="PS50850">
    <property type="entry name" value="MFS"/>
    <property type="match status" value="1"/>
</dbReference>
<organism evidence="8 9">
    <name type="scientific">Botryotinia convoluta</name>
    <dbReference type="NCBI Taxonomy" id="54673"/>
    <lineage>
        <taxon>Eukaryota</taxon>
        <taxon>Fungi</taxon>
        <taxon>Dikarya</taxon>
        <taxon>Ascomycota</taxon>
        <taxon>Pezizomycotina</taxon>
        <taxon>Leotiomycetes</taxon>
        <taxon>Helotiales</taxon>
        <taxon>Sclerotiniaceae</taxon>
        <taxon>Botryotinia</taxon>
    </lineage>
</organism>
<dbReference type="Pfam" id="PF07690">
    <property type="entry name" value="MFS_1"/>
    <property type="match status" value="1"/>
</dbReference>
<feature type="transmembrane region" description="Helical" evidence="6">
    <location>
        <begin position="370"/>
        <end position="389"/>
    </location>
</feature>
<feature type="transmembrane region" description="Helical" evidence="6">
    <location>
        <begin position="200"/>
        <end position="222"/>
    </location>
</feature>
<keyword evidence="9" id="KW-1185">Reference proteome</keyword>
<keyword evidence="2 6" id="KW-0812">Transmembrane</keyword>
<gene>
    <name evidence="8" type="ORF">BCON_0182g00040</name>
</gene>
<dbReference type="Gene3D" id="1.20.1720.10">
    <property type="entry name" value="Multidrug resistance protein D"/>
    <property type="match status" value="1"/>
</dbReference>
<dbReference type="SUPFAM" id="SSF103473">
    <property type="entry name" value="MFS general substrate transporter"/>
    <property type="match status" value="1"/>
</dbReference>
<dbReference type="Proteomes" id="UP000297527">
    <property type="component" value="Unassembled WGS sequence"/>
</dbReference>
<evidence type="ECO:0000256" key="2">
    <source>
        <dbReference type="ARBA" id="ARBA00022692"/>
    </source>
</evidence>
<feature type="transmembrane region" description="Helical" evidence="6">
    <location>
        <begin position="432"/>
        <end position="452"/>
    </location>
</feature>
<dbReference type="AlphaFoldDB" id="A0A4Z1HV71"/>
<comment type="caution">
    <text evidence="8">The sequence shown here is derived from an EMBL/GenBank/DDBJ whole genome shotgun (WGS) entry which is preliminary data.</text>
</comment>
<feature type="transmembrane region" description="Helical" evidence="6">
    <location>
        <begin position="234"/>
        <end position="254"/>
    </location>
</feature>
<feature type="compositionally biased region" description="Polar residues" evidence="5">
    <location>
        <begin position="537"/>
        <end position="550"/>
    </location>
</feature>
<feature type="transmembrane region" description="Helical" evidence="6">
    <location>
        <begin position="266"/>
        <end position="286"/>
    </location>
</feature>
<evidence type="ECO:0000256" key="4">
    <source>
        <dbReference type="ARBA" id="ARBA00023136"/>
    </source>
</evidence>